<dbReference type="InterPro" id="IPR001584">
    <property type="entry name" value="Integrase_cat-core"/>
</dbReference>
<dbReference type="InterPro" id="IPR054722">
    <property type="entry name" value="PolX-like_BBD"/>
</dbReference>
<protein>
    <recommendedName>
        <fullName evidence="16">Integrase catalytic domain-containing protein</fullName>
    </recommendedName>
</protein>
<dbReference type="Pfam" id="PF00665">
    <property type="entry name" value="rve"/>
    <property type="match status" value="1"/>
</dbReference>
<dbReference type="InterPro" id="IPR036397">
    <property type="entry name" value="RNaseH_sf"/>
</dbReference>
<dbReference type="GO" id="GO:0015074">
    <property type="term" value="P:DNA integration"/>
    <property type="evidence" value="ECO:0007669"/>
    <property type="project" value="InterPro"/>
</dbReference>
<evidence type="ECO:0000256" key="10">
    <source>
        <dbReference type="PROSITE-ProRule" id="PRU00047"/>
    </source>
</evidence>
<dbReference type="GO" id="GO:0006508">
    <property type="term" value="P:proteolysis"/>
    <property type="evidence" value="ECO:0007669"/>
    <property type="project" value="UniProtKB-KW"/>
</dbReference>
<comment type="caution">
    <text evidence="14">The sequence shown here is derived from an EMBL/GenBank/DDBJ whole genome shotgun (WGS) entry which is preliminary data.</text>
</comment>
<evidence type="ECO:0000313" key="14">
    <source>
        <dbReference type="EMBL" id="TYJ52530.1"/>
    </source>
</evidence>
<dbReference type="InterPro" id="IPR001878">
    <property type="entry name" value="Znf_CCHC"/>
</dbReference>
<keyword evidence="10" id="KW-0862">Zinc</keyword>
<dbReference type="PANTHER" id="PTHR42648:SF24">
    <property type="entry name" value="INTEGRASE CATALYTIC DOMAIN-CONTAINING PROTEIN"/>
    <property type="match status" value="1"/>
</dbReference>
<dbReference type="Pfam" id="PF14223">
    <property type="entry name" value="Retrotran_gag_2"/>
    <property type="match status" value="1"/>
</dbReference>
<comment type="catalytic activity">
    <reaction evidence="8">
        <text>DNA(n) + a 2'-deoxyribonucleoside 5'-triphosphate = DNA(n+1) + diphosphate</text>
        <dbReference type="Rhea" id="RHEA:22508"/>
        <dbReference type="Rhea" id="RHEA-COMP:17339"/>
        <dbReference type="Rhea" id="RHEA-COMP:17340"/>
        <dbReference type="ChEBI" id="CHEBI:33019"/>
        <dbReference type="ChEBI" id="CHEBI:61560"/>
        <dbReference type="ChEBI" id="CHEBI:173112"/>
        <dbReference type="EC" id="2.7.7.49"/>
    </reaction>
</comment>
<feature type="compositionally biased region" description="Basic and acidic residues" evidence="11">
    <location>
        <begin position="797"/>
        <end position="808"/>
    </location>
</feature>
<comment type="catalytic activity">
    <reaction evidence="9">
        <text>DNA(n) + a 2'-deoxyribonucleoside 5'-triphosphate = DNA(n+1) + diphosphate</text>
        <dbReference type="Rhea" id="RHEA:22508"/>
        <dbReference type="Rhea" id="RHEA-COMP:17339"/>
        <dbReference type="Rhea" id="RHEA-COMP:17340"/>
        <dbReference type="ChEBI" id="CHEBI:33019"/>
        <dbReference type="ChEBI" id="CHEBI:61560"/>
        <dbReference type="ChEBI" id="CHEBI:173112"/>
        <dbReference type="EC" id="2.7.7.7"/>
    </reaction>
</comment>
<feature type="region of interest" description="Disordered" evidence="11">
    <location>
        <begin position="1168"/>
        <end position="1187"/>
    </location>
</feature>
<evidence type="ECO:0000259" key="12">
    <source>
        <dbReference type="PROSITE" id="PS50158"/>
    </source>
</evidence>
<dbReference type="Pfam" id="PF07727">
    <property type="entry name" value="RVT_2"/>
    <property type="match status" value="1"/>
</dbReference>
<dbReference type="PROSITE" id="PS50994">
    <property type="entry name" value="INTEGRASE"/>
    <property type="match status" value="1"/>
</dbReference>
<dbReference type="Gene3D" id="3.30.420.10">
    <property type="entry name" value="Ribonuclease H-like superfamily/Ribonuclease H"/>
    <property type="match status" value="1"/>
</dbReference>
<keyword evidence="7" id="KW-0694">RNA-binding</keyword>
<evidence type="ECO:0000256" key="1">
    <source>
        <dbReference type="ARBA" id="ARBA00022578"/>
    </source>
</evidence>
<dbReference type="InterPro" id="IPR043502">
    <property type="entry name" value="DNA/RNA_pol_sf"/>
</dbReference>
<dbReference type="InterPro" id="IPR039537">
    <property type="entry name" value="Retrotran_Ty1/copia-like"/>
</dbReference>
<dbReference type="SMART" id="SM00343">
    <property type="entry name" value="ZnF_C2HC"/>
    <property type="match status" value="1"/>
</dbReference>
<evidence type="ECO:0000256" key="2">
    <source>
        <dbReference type="ARBA" id="ARBA00022664"/>
    </source>
</evidence>
<dbReference type="PANTHER" id="PTHR42648">
    <property type="entry name" value="TRANSPOSASE, PUTATIVE-RELATED"/>
    <property type="match status" value="1"/>
</dbReference>
<dbReference type="InterPro" id="IPR036875">
    <property type="entry name" value="Znf_CCHC_sf"/>
</dbReference>
<evidence type="ECO:0000256" key="8">
    <source>
        <dbReference type="ARBA" id="ARBA00048173"/>
    </source>
</evidence>
<evidence type="ECO:0000256" key="11">
    <source>
        <dbReference type="SAM" id="MobiDB-lite"/>
    </source>
</evidence>
<dbReference type="Pfam" id="PF00098">
    <property type="entry name" value="zf-CCHC"/>
    <property type="match status" value="1"/>
</dbReference>
<feature type="region of interest" description="Disordered" evidence="11">
    <location>
        <begin position="276"/>
        <end position="299"/>
    </location>
</feature>
<gene>
    <name evidence="14" type="ORF">B9479_006854</name>
</gene>
<accession>A0A5D3AR30</accession>
<evidence type="ECO:0000256" key="5">
    <source>
        <dbReference type="ARBA" id="ARBA00022750"/>
    </source>
</evidence>
<keyword evidence="3" id="KW-0645">Protease</keyword>
<name>A0A5D3AR30_9TREE</name>
<dbReference type="PROSITE" id="PS50158">
    <property type="entry name" value="ZF_CCHC"/>
    <property type="match status" value="1"/>
</dbReference>
<feature type="region of interest" description="Disordered" evidence="11">
    <location>
        <begin position="792"/>
        <end position="822"/>
    </location>
</feature>
<proteinExistence type="predicted"/>
<keyword evidence="5" id="KW-0064">Aspartyl protease</keyword>
<sequence length="1396" mass="156553">MSELSRIPKLTSLRDVRAWKEATNAYFRTKGLSSIIDGTEKEPSTASSDDAAETQRTTRAGSVMPEFSGSTTAKQASKDEWKEWCKREEMAQGVILQTITDDLYQDCQELHTAAEMWTYLTELFSLHSEETSELTRIAERDLRAMRLRGQPTADEMIDHVTKFNKTWADAKRYDSRLIEIDRCDLFILSLPRHDQQIGNEYRDFRKALSKQPPPRWLDCMKIFNKLVAEKDVEEAHDRVDDVMVASVQRDQHAGREYVRETRTCYRCDKKGHIGRDCKNPKKMPKPKGGGTVEKEAVDGNGKPRFRGALIVTKAQESEEEVSNPFVGGDATTGLYHLRTGALNDIHSVMVDSGAEQHITSHRDLLSSFVTGQNLGNVIVPGAHRFSVTGSGTLTLLDDEGREHSFKNVFYVPGAGGSFFSRGQLEEDGWKVDYENDVMIGKGGAYIAMFRVGRLHYVSAYFGTCQLNFIGGGNAVYEEHVRLGHINGRKLLLLSQLGYTQVPLDAKQVKDFRMTDCPACSEHKAARRPKNRQSSRARAPGEMIHMDIVGPFTKSKSGNTYALVLIEDFSKISQVLPLPGKTNILQHIQAFVARIERQCGTRVRFLRSDNGSEFLSNEAQAWYQRVGLIHQRSTRYTPELNGVCERYIRTLKETTSAMLSSAKLGNQYWDYAIRYASCVLMKITMGDDRISAWERYTGRDKNVKEIRAFGEYCYVQIPQETRLKDRLNTKKAVLGRVLGLDIGKSGWMVRVETSGELVHSRDVQKATGEHYRLDEEIGTPSPFPLQATIDEVDEESEKGENDVAEETRGGGEAMENEGGDTEKSKLRMTEVLELGSEISSDDGDNISLTSPAPEIFTGAISFDDVRDQLNYYGKDARWHYLGSEYVLNAITKAPDDVPATINEALNGEESEAWQKAMKTELSTIEEKDVWEETVLPKGRKVVGSRWVLAKKKDANGNVLKYKARLVAQGFSQQPGVDYELTWSPTSRFTSLRLILIIAAKDDLEIGQADVKGAYLNGRLDEPIFMRYPKGMTPSKGCNVLRLKGSLYGLKQSGRIWWIQLRDVLLGLGFQRVGSDWGLYVRHKSGSRKPTIILSYVDDLIIVAPEKKEIDGIFGALGKEWDITTTEEVTQVLGIKIARNRSAKTFHISLPKNIDELTERFPTDLRKQNVPLNPRSLARGQHEDESPAAPLTPYQEIVGSLQWIASTVRADIAFSAAYLARFASKPLESHWQLALRVTAYLGQTKHEGLVLGGDGTAEALEGWVDADLAGCLDTRRSTSGYVFKAYGSVVDWQSKRQAVTATSTLESELMEDLGFELPPNTRINCDNQGALALATNPGAHHRTKHIDIRIHMIRDYVEVGLIRLEYVRSKSNIADILTKALEPILHVANVRGLRIRAE</sequence>
<evidence type="ECO:0000256" key="3">
    <source>
        <dbReference type="ARBA" id="ARBA00022670"/>
    </source>
</evidence>
<keyword evidence="2" id="KW-0507">mRNA processing</keyword>
<dbReference type="SUPFAM" id="SSF56672">
    <property type="entry name" value="DNA/RNA polymerases"/>
    <property type="match status" value="1"/>
</dbReference>
<evidence type="ECO:0000256" key="4">
    <source>
        <dbReference type="ARBA" id="ARBA00022723"/>
    </source>
</evidence>
<evidence type="ECO:0000256" key="9">
    <source>
        <dbReference type="ARBA" id="ARBA00049244"/>
    </source>
</evidence>
<dbReference type="InterPro" id="IPR012337">
    <property type="entry name" value="RNaseH-like_sf"/>
</dbReference>
<keyword evidence="6" id="KW-0378">Hydrolase</keyword>
<dbReference type="Gene3D" id="4.10.60.10">
    <property type="entry name" value="Zinc finger, CCHC-type"/>
    <property type="match status" value="1"/>
</dbReference>
<evidence type="ECO:0000256" key="6">
    <source>
        <dbReference type="ARBA" id="ARBA00022801"/>
    </source>
</evidence>
<feature type="compositionally biased region" description="Polar residues" evidence="11">
    <location>
        <begin position="44"/>
        <end position="60"/>
    </location>
</feature>
<reference evidence="14 15" key="1">
    <citation type="submission" date="2017-05" db="EMBL/GenBank/DDBJ databases">
        <title>The Genome Sequence of Tsuchiyaea wingfieldii DSM 27421.</title>
        <authorList>
            <person name="Cuomo C."/>
            <person name="Passer A."/>
            <person name="Billmyre B."/>
            <person name="Heitman J."/>
        </authorList>
    </citation>
    <scope>NUCLEOTIDE SEQUENCE [LARGE SCALE GENOMIC DNA]</scope>
    <source>
        <strain evidence="14 15">DSM 27421</strain>
    </source>
</reference>
<dbReference type="GO" id="GO:0008270">
    <property type="term" value="F:zinc ion binding"/>
    <property type="evidence" value="ECO:0007669"/>
    <property type="project" value="UniProtKB-KW"/>
</dbReference>
<keyword evidence="10" id="KW-0863">Zinc-finger</keyword>
<dbReference type="Proteomes" id="UP000322245">
    <property type="component" value="Unassembled WGS sequence"/>
</dbReference>
<dbReference type="Pfam" id="PF22936">
    <property type="entry name" value="Pol_BBD"/>
    <property type="match status" value="1"/>
</dbReference>
<dbReference type="GO" id="GO:0003723">
    <property type="term" value="F:RNA binding"/>
    <property type="evidence" value="ECO:0007669"/>
    <property type="project" value="UniProtKB-KW"/>
</dbReference>
<dbReference type="GO" id="GO:0004190">
    <property type="term" value="F:aspartic-type endopeptidase activity"/>
    <property type="evidence" value="ECO:0007669"/>
    <property type="project" value="UniProtKB-KW"/>
</dbReference>
<evidence type="ECO:0000313" key="15">
    <source>
        <dbReference type="Proteomes" id="UP000322245"/>
    </source>
</evidence>
<dbReference type="InterPro" id="IPR013103">
    <property type="entry name" value="RVT_2"/>
</dbReference>
<dbReference type="CDD" id="cd09272">
    <property type="entry name" value="RNase_HI_RT_Ty1"/>
    <property type="match status" value="1"/>
</dbReference>
<dbReference type="GO" id="GO:0005634">
    <property type="term" value="C:nucleus"/>
    <property type="evidence" value="ECO:0007669"/>
    <property type="project" value="UniProtKB-ARBA"/>
</dbReference>
<dbReference type="EMBL" id="NIDF01000129">
    <property type="protein sequence ID" value="TYJ52530.1"/>
    <property type="molecule type" value="Genomic_DNA"/>
</dbReference>
<feature type="domain" description="CCHC-type" evidence="12">
    <location>
        <begin position="264"/>
        <end position="279"/>
    </location>
</feature>
<feature type="region of interest" description="Disordered" evidence="11">
    <location>
        <begin position="37"/>
        <end position="75"/>
    </location>
</feature>
<keyword evidence="15" id="KW-1185">Reference proteome</keyword>
<dbReference type="SUPFAM" id="SSF53098">
    <property type="entry name" value="Ribonuclease H-like"/>
    <property type="match status" value="1"/>
</dbReference>
<organism evidence="14 15">
    <name type="scientific">Cryptococcus floricola</name>
    <dbReference type="NCBI Taxonomy" id="2591691"/>
    <lineage>
        <taxon>Eukaryota</taxon>
        <taxon>Fungi</taxon>
        <taxon>Dikarya</taxon>
        <taxon>Basidiomycota</taxon>
        <taxon>Agaricomycotina</taxon>
        <taxon>Tremellomycetes</taxon>
        <taxon>Tremellales</taxon>
        <taxon>Cryptococcaceae</taxon>
        <taxon>Cryptococcus</taxon>
    </lineage>
</organism>
<dbReference type="GO" id="GO:0032196">
    <property type="term" value="P:transposition"/>
    <property type="evidence" value="ECO:0007669"/>
    <property type="project" value="UniProtKB-KW"/>
</dbReference>
<dbReference type="GO" id="GO:0003964">
    <property type="term" value="F:RNA-directed DNA polymerase activity"/>
    <property type="evidence" value="ECO:0007669"/>
    <property type="project" value="UniProtKB-EC"/>
</dbReference>
<keyword evidence="4" id="KW-0479">Metal-binding</keyword>
<keyword evidence="1" id="KW-0815">Transposition</keyword>
<dbReference type="SUPFAM" id="SSF57756">
    <property type="entry name" value="Retrovirus zinc finger-like domains"/>
    <property type="match status" value="1"/>
</dbReference>
<evidence type="ECO:0000256" key="7">
    <source>
        <dbReference type="ARBA" id="ARBA00022884"/>
    </source>
</evidence>
<dbReference type="GO" id="GO:0006397">
    <property type="term" value="P:mRNA processing"/>
    <property type="evidence" value="ECO:0007669"/>
    <property type="project" value="UniProtKB-KW"/>
</dbReference>
<feature type="domain" description="Integrase catalytic" evidence="13">
    <location>
        <begin position="535"/>
        <end position="699"/>
    </location>
</feature>
<evidence type="ECO:0000259" key="13">
    <source>
        <dbReference type="PROSITE" id="PS50994"/>
    </source>
</evidence>
<evidence type="ECO:0008006" key="16">
    <source>
        <dbReference type="Google" id="ProtNLM"/>
    </source>
</evidence>
<dbReference type="GO" id="GO:0003887">
    <property type="term" value="F:DNA-directed DNA polymerase activity"/>
    <property type="evidence" value="ECO:0007669"/>
    <property type="project" value="UniProtKB-EC"/>
</dbReference>